<evidence type="ECO:0000313" key="1">
    <source>
        <dbReference type="EMBL" id="TDS14271.1"/>
    </source>
</evidence>
<gene>
    <name evidence="1" type="ORF">DFQ03_2349</name>
</gene>
<organism evidence="1 2">
    <name type="scientific">Maribacter caenipelagi</name>
    <dbReference type="NCBI Taxonomy" id="1447781"/>
    <lineage>
        <taxon>Bacteria</taxon>
        <taxon>Pseudomonadati</taxon>
        <taxon>Bacteroidota</taxon>
        <taxon>Flavobacteriia</taxon>
        <taxon>Flavobacteriales</taxon>
        <taxon>Flavobacteriaceae</taxon>
        <taxon>Maribacter</taxon>
    </lineage>
</organism>
<protein>
    <submittedName>
        <fullName evidence="1">Uncharacterized protein</fullName>
    </submittedName>
</protein>
<proteinExistence type="predicted"/>
<sequence length="41" mass="4870">MLSAQIHNYESELKKIKNRLYYEMRGGCKMPCECNEEDGAW</sequence>
<comment type="caution">
    <text evidence="1">The sequence shown here is derived from an EMBL/GenBank/DDBJ whole genome shotgun (WGS) entry which is preliminary data.</text>
</comment>
<reference evidence="1 2" key="1">
    <citation type="submission" date="2019-03" db="EMBL/GenBank/DDBJ databases">
        <title>Genomic Encyclopedia of Type Strains, Phase III (KMG-III): the genomes of soil and plant-associated and newly described type strains.</title>
        <authorList>
            <person name="Whitman W."/>
        </authorList>
    </citation>
    <scope>NUCLEOTIDE SEQUENCE [LARGE SCALE GENOMIC DNA]</scope>
    <source>
        <strain evidence="1 2">CECT 8455</strain>
    </source>
</reference>
<name>A0A4R7D2I8_9FLAO</name>
<dbReference type="AlphaFoldDB" id="A0A4R7D2I8"/>
<accession>A0A4R7D2I8</accession>
<evidence type="ECO:0000313" key="2">
    <source>
        <dbReference type="Proteomes" id="UP000295274"/>
    </source>
</evidence>
<dbReference type="EMBL" id="SNZW01000015">
    <property type="protein sequence ID" value="TDS14271.1"/>
    <property type="molecule type" value="Genomic_DNA"/>
</dbReference>
<dbReference type="Proteomes" id="UP000295274">
    <property type="component" value="Unassembled WGS sequence"/>
</dbReference>
<keyword evidence="2" id="KW-1185">Reference proteome</keyword>